<protein>
    <submittedName>
        <fullName evidence="2">Uncharacterized protein</fullName>
    </submittedName>
</protein>
<feature type="transmembrane region" description="Helical" evidence="1">
    <location>
        <begin position="6"/>
        <end position="26"/>
    </location>
</feature>
<dbReference type="EMBL" id="BAABDK010000029">
    <property type="protein sequence ID" value="GAA4048279.1"/>
    <property type="molecule type" value="Genomic_DNA"/>
</dbReference>
<feature type="transmembrane region" description="Helical" evidence="1">
    <location>
        <begin position="62"/>
        <end position="82"/>
    </location>
</feature>
<keyword evidence="1" id="KW-0812">Transmembrane</keyword>
<feature type="transmembrane region" description="Helical" evidence="1">
    <location>
        <begin position="94"/>
        <end position="114"/>
    </location>
</feature>
<comment type="caution">
    <text evidence="2">The sequence shown here is derived from an EMBL/GenBank/DDBJ whole genome shotgun (WGS) entry which is preliminary data.</text>
</comment>
<feature type="transmembrane region" description="Helical" evidence="1">
    <location>
        <begin position="198"/>
        <end position="217"/>
    </location>
</feature>
<reference evidence="3" key="1">
    <citation type="journal article" date="2019" name="Int. J. Syst. Evol. Microbiol.">
        <title>The Global Catalogue of Microorganisms (GCM) 10K type strain sequencing project: providing services to taxonomists for standard genome sequencing and annotation.</title>
        <authorList>
            <consortium name="The Broad Institute Genomics Platform"/>
            <consortium name="The Broad Institute Genome Sequencing Center for Infectious Disease"/>
            <person name="Wu L."/>
            <person name="Ma J."/>
        </authorList>
    </citation>
    <scope>NUCLEOTIDE SEQUENCE [LARGE SCALE GENOMIC DNA]</scope>
    <source>
        <strain evidence="3">JCM 17225</strain>
    </source>
</reference>
<name>A0ABP7UNC9_9BACT</name>
<dbReference type="Proteomes" id="UP001501469">
    <property type="component" value="Unassembled WGS sequence"/>
</dbReference>
<proteinExistence type="predicted"/>
<sequence length="238" mass="25811">METLPLALPLTFILTTALAVGLFYVAARRSGRVLAGLGAWLLLQGAVGLSGFYTVSNTVPPRLALLLGPPLLVTGMLLATAAGRRFLDGLRLDVLTLLHVVRIPVELVLFGLYLHHAVPQLMTFEGRNWDVLAGITAPLVYFLAFRQRWLGRRGLLLWNVLGLASLLNIVMNAVLSAPTPVQQFGFEQPNVAVLHFPFVWLPGVVVPLVLLAHLTAIRRLWVAAAKPVAAEIMSAVLP</sequence>
<keyword evidence="1" id="KW-0472">Membrane</keyword>
<feature type="transmembrane region" description="Helical" evidence="1">
    <location>
        <begin position="156"/>
        <end position="178"/>
    </location>
</feature>
<accession>A0ABP7UNC9</accession>
<gene>
    <name evidence="2" type="ORF">GCM10022409_38370</name>
</gene>
<keyword evidence="1" id="KW-1133">Transmembrane helix</keyword>
<evidence type="ECO:0000256" key="1">
    <source>
        <dbReference type="SAM" id="Phobius"/>
    </source>
</evidence>
<evidence type="ECO:0000313" key="3">
    <source>
        <dbReference type="Proteomes" id="UP001501469"/>
    </source>
</evidence>
<keyword evidence="3" id="KW-1185">Reference proteome</keyword>
<feature type="transmembrane region" description="Helical" evidence="1">
    <location>
        <begin position="33"/>
        <end position="56"/>
    </location>
</feature>
<organism evidence="2 3">
    <name type="scientific">Hymenobacter glaciei</name>
    <dbReference type="NCBI Taxonomy" id="877209"/>
    <lineage>
        <taxon>Bacteria</taxon>
        <taxon>Pseudomonadati</taxon>
        <taxon>Bacteroidota</taxon>
        <taxon>Cytophagia</taxon>
        <taxon>Cytophagales</taxon>
        <taxon>Hymenobacteraceae</taxon>
        <taxon>Hymenobacter</taxon>
    </lineage>
</organism>
<dbReference type="RefSeq" id="WP_345057773.1">
    <property type="nucleotide sequence ID" value="NZ_BAABDK010000029.1"/>
</dbReference>
<evidence type="ECO:0000313" key="2">
    <source>
        <dbReference type="EMBL" id="GAA4048279.1"/>
    </source>
</evidence>
<feature type="transmembrane region" description="Helical" evidence="1">
    <location>
        <begin position="126"/>
        <end position="144"/>
    </location>
</feature>